<dbReference type="InterPro" id="IPR036162">
    <property type="entry name" value="Resolvase-like_N_sf"/>
</dbReference>
<dbReference type="GO" id="GO:0003677">
    <property type="term" value="F:DNA binding"/>
    <property type="evidence" value="ECO:0007669"/>
    <property type="project" value="InterPro"/>
</dbReference>
<feature type="domain" description="Resolvase/invertase-type recombinase catalytic" evidence="1">
    <location>
        <begin position="1"/>
        <end position="124"/>
    </location>
</feature>
<name>A0A1H7QJP9_RUMAL</name>
<protein>
    <submittedName>
        <fullName evidence="2">Resolvase, N terminal domain</fullName>
    </submittedName>
</protein>
<dbReference type="InterPro" id="IPR050639">
    <property type="entry name" value="SSR_resolvase"/>
</dbReference>
<dbReference type="SMART" id="SM00857">
    <property type="entry name" value="Resolvase"/>
    <property type="match status" value="1"/>
</dbReference>
<organism evidence="2 3">
    <name type="scientific">Ruminococcus albus</name>
    <dbReference type="NCBI Taxonomy" id="1264"/>
    <lineage>
        <taxon>Bacteria</taxon>
        <taxon>Bacillati</taxon>
        <taxon>Bacillota</taxon>
        <taxon>Clostridia</taxon>
        <taxon>Eubacteriales</taxon>
        <taxon>Oscillospiraceae</taxon>
        <taxon>Ruminococcus</taxon>
    </lineage>
</organism>
<dbReference type="EMBL" id="FOAT01000044">
    <property type="protein sequence ID" value="SEL48341.1"/>
    <property type="molecule type" value="Genomic_DNA"/>
</dbReference>
<dbReference type="SUPFAM" id="SSF53041">
    <property type="entry name" value="Resolvase-like"/>
    <property type="match status" value="1"/>
</dbReference>
<reference evidence="2 3" key="1">
    <citation type="submission" date="2016-10" db="EMBL/GenBank/DDBJ databases">
        <authorList>
            <person name="de Groot N.N."/>
        </authorList>
    </citation>
    <scope>NUCLEOTIDE SEQUENCE [LARGE SCALE GENOMIC DNA]</scope>
    <source>
        <strain evidence="2 3">KH2T6</strain>
    </source>
</reference>
<dbReference type="PANTHER" id="PTHR30461">
    <property type="entry name" value="DNA-INVERTASE FROM LAMBDOID PROPHAGE"/>
    <property type="match status" value="1"/>
</dbReference>
<dbReference type="Proteomes" id="UP000186015">
    <property type="component" value="Unassembled WGS sequence"/>
</dbReference>
<evidence type="ECO:0000313" key="3">
    <source>
        <dbReference type="Proteomes" id="UP000186015"/>
    </source>
</evidence>
<dbReference type="Gene3D" id="3.40.50.1390">
    <property type="entry name" value="Resolvase, N-terminal catalytic domain"/>
    <property type="match status" value="1"/>
</dbReference>
<dbReference type="GO" id="GO:0000150">
    <property type="term" value="F:DNA strand exchange activity"/>
    <property type="evidence" value="ECO:0007669"/>
    <property type="project" value="InterPro"/>
</dbReference>
<dbReference type="CDD" id="cd00338">
    <property type="entry name" value="Ser_Recombinase"/>
    <property type="match status" value="1"/>
</dbReference>
<evidence type="ECO:0000313" key="2">
    <source>
        <dbReference type="EMBL" id="SEL48341.1"/>
    </source>
</evidence>
<sequence length="125" mass="14825">MQREACHEFADRMGWMIGKEFLEKGVSSFKVSAKDRDAIQDLKDAALKGEFQVLLVFMFDRIGRIDDETPFIVEWFAKHNIRVWSVNEGEQRFESHVDKLMNYIRFWQAAGESEKTSMRIRTRMQ</sequence>
<accession>A0A1H7QJP9</accession>
<evidence type="ECO:0000259" key="1">
    <source>
        <dbReference type="SMART" id="SM00857"/>
    </source>
</evidence>
<proteinExistence type="predicted"/>
<dbReference type="Pfam" id="PF00239">
    <property type="entry name" value="Resolvase"/>
    <property type="match status" value="1"/>
</dbReference>
<dbReference type="AlphaFoldDB" id="A0A1H7QJP9"/>
<gene>
    <name evidence="2" type="ORF">SAMN05216469_1444</name>
</gene>
<dbReference type="InterPro" id="IPR006119">
    <property type="entry name" value="Resolv_N"/>
</dbReference>
<dbReference type="PANTHER" id="PTHR30461:SF23">
    <property type="entry name" value="DNA RECOMBINASE-RELATED"/>
    <property type="match status" value="1"/>
</dbReference>